<organism evidence="2 3">
    <name type="scientific">Pedobacter heparinus (strain ATCC 13125 / DSM 2366 / CIP 104194 / JCM 7457 / NBRC 12017 / NCIMB 9290 / NRRL B-14731 / HIM 762-3)</name>
    <dbReference type="NCBI Taxonomy" id="485917"/>
    <lineage>
        <taxon>Bacteria</taxon>
        <taxon>Pseudomonadati</taxon>
        <taxon>Bacteroidota</taxon>
        <taxon>Sphingobacteriia</taxon>
        <taxon>Sphingobacteriales</taxon>
        <taxon>Sphingobacteriaceae</taxon>
        <taxon>Pedobacter</taxon>
    </lineage>
</organism>
<keyword evidence="3" id="KW-1185">Reference proteome</keyword>
<sequence>MKMEIEYKRLRWLILIVGVLALISSTSFTLTMAAWGMGNKTYIYLALYPLLIVAVTLVAFNVKAGYLTMCFIACCYTVLLSGSVIEYVLYNRKNLVLIPIVVLPFLLYLILVPLTIKMLMWRSANRKLVYRLSVTIVMMFTVYICSGMIYNKADCNLYADATIKSDGTIKIVCKPGFGDAREFYITSKSRELVKMFKDKGELYQGTWNADVQGVGTVVMGKLQTFTITHINEIELKSPLEWNAGQLIGDTTFILP</sequence>
<keyword evidence="1" id="KW-0472">Membrane</keyword>
<gene>
    <name evidence="2" type="ordered locus">Phep_2144</name>
</gene>
<proteinExistence type="predicted"/>
<dbReference type="STRING" id="485917.Phep_2144"/>
<protein>
    <submittedName>
        <fullName evidence="2">Uncharacterized protein</fullName>
    </submittedName>
</protein>
<dbReference type="RefSeq" id="WP_015807961.1">
    <property type="nucleotide sequence ID" value="NC_013061.1"/>
</dbReference>
<accession>C6XXT0</accession>
<feature type="transmembrane region" description="Helical" evidence="1">
    <location>
        <begin position="67"/>
        <end position="90"/>
    </location>
</feature>
<feature type="transmembrane region" description="Helical" evidence="1">
    <location>
        <begin position="41"/>
        <end position="60"/>
    </location>
</feature>
<feature type="transmembrane region" description="Helical" evidence="1">
    <location>
        <begin position="128"/>
        <end position="150"/>
    </location>
</feature>
<reference evidence="2 3" key="1">
    <citation type="journal article" date="2009" name="Stand. Genomic Sci.">
        <title>Complete genome sequence of Pedobacter heparinus type strain (HIM 762-3).</title>
        <authorList>
            <person name="Han C."/>
            <person name="Spring S."/>
            <person name="Lapidus A."/>
            <person name="Del Rio T.G."/>
            <person name="Tice H."/>
            <person name="Copeland A."/>
            <person name="Cheng J.F."/>
            <person name="Lucas S."/>
            <person name="Chen F."/>
            <person name="Nolan M."/>
            <person name="Bruce D."/>
            <person name="Goodwin L."/>
            <person name="Pitluck S."/>
            <person name="Ivanova N."/>
            <person name="Mavromatis K."/>
            <person name="Mikhailova N."/>
            <person name="Pati A."/>
            <person name="Chen A."/>
            <person name="Palaniappan K."/>
            <person name="Land M."/>
            <person name="Hauser L."/>
            <person name="Chang Y.J."/>
            <person name="Jeffries C.C."/>
            <person name="Saunders E."/>
            <person name="Chertkov O."/>
            <person name="Brettin T."/>
            <person name="Goker M."/>
            <person name="Rohde M."/>
            <person name="Bristow J."/>
            <person name="Eisen J.A."/>
            <person name="Markowitz V."/>
            <person name="Hugenholtz P."/>
            <person name="Kyrpides N.C."/>
            <person name="Klenk H.P."/>
            <person name="Detter J.C."/>
        </authorList>
    </citation>
    <scope>NUCLEOTIDE SEQUENCE [LARGE SCALE GENOMIC DNA]</scope>
    <source>
        <strain evidence="3">ATCC 13125 / DSM 2366 / CIP 104194 / JCM 7457 / NBRC 12017 / NCIMB 9290 / NRRL B-14731 / HIM 762-3</strain>
    </source>
</reference>
<keyword evidence="1" id="KW-1133">Transmembrane helix</keyword>
<feature type="transmembrane region" description="Helical" evidence="1">
    <location>
        <begin position="96"/>
        <end position="116"/>
    </location>
</feature>
<dbReference type="Proteomes" id="UP000000852">
    <property type="component" value="Chromosome"/>
</dbReference>
<feature type="transmembrane region" description="Helical" evidence="1">
    <location>
        <begin position="12"/>
        <end position="35"/>
    </location>
</feature>
<dbReference type="OrthoDB" id="1496020at2"/>
<dbReference type="AlphaFoldDB" id="C6XXT0"/>
<dbReference type="HOGENOM" id="CLU_1089270_0_0_10"/>
<dbReference type="EMBL" id="CP001681">
    <property type="protein sequence ID" value="ACU04348.1"/>
    <property type="molecule type" value="Genomic_DNA"/>
</dbReference>
<evidence type="ECO:0000313" key="2">
    <source>
        <dbReference type="EMBL" id="ACU04348.1"/>
    </source>
</evidence>
<evidence type="ECO:0000313" key="3">
    <source>
        <dbReference type="Proteomes" id="UP000000852"/>
    </source>
</evidence>
<evidence type="ECO:0000256" key="1">
    <source>
        <dbReference type="SAM" id="Phobius"/>
    </source>
</evidence>
<keyword evidence="1" id="KW-0812">Transmembrane</keyword>
<dbReference type="KEGG" id="phe:Phep_2144"/>
<name>C6XXT0_PEDHD</name>